<accession>A0ABD5HR73</accession>
<comment type="caution">
    <text evidence="2">The sequence shown here is derived from an EMBL/GenBank/DDBJ whole genome shotgun (WGS) entry which is preliminary data.</text>
</comment>
<keyword evidence="2" id="KW-0378">Hydrolase</keyword>
<protein>
    <submittedName>
        <fullName evidence="2">Restriction endonuclease</fullName>
    </submittedName>
</protein>
<feature type="domain" description="Restriction endonuclease type IV Mrr" evidence="1">
    <location>
        <begin position="331"/>
        <end position="462"/>
    </location>
</feature>
<gene>
    <name evidence="2" type="ORF">BTTOUR_01045</name>
</gene>
<keyword evidence="2" id="KW-0540">Nuclease</keyword>
<reference evidence="2 3" key="1">
    <citation type="submission" date="2023-10" db="EMBL/GenBank/DDBJ databases">
        <title>Draft Genome Sequence of Bacillus thuringiensis serovar. toumanoffi 4059: Identification of a Novel Cry Protein Candidate.</title>
        <authorList>
            <person name="Murdoch R.W."/>
            <person name="Gemler B."/>
            <person name="Heater B.S."/>
        </authorList>
    </citation>
    <scope>NUCLEOTIDE SEQUENCE [LARGE SCALE GENOMIC DNA]</scope>
    <source>
        <strain evidence="2 3">4059</strain>
    </source>
</reference>
<dbReference type="InterPro" id="IPR011335">
    <property type="entry name" value="Restrct_endonuc-II-like"/>
</dbReference>
<dbReference type="InterPro" id="IPR007560">
    <property type="entry name" value="Restrct_endonuc_IV_Mrr"/>
</dbReference>
<keyword evidence="2" id="KW-0255">Endonuclease</keyword>
<dbReference type="AlphaFoldDB" id="A0ABD5HR73"/>
<proteinExistence type="predicted"/>
<dbReference type="Gene3D" id="3.40.1350.10">
    <property type="match status" value="1"/>
</dbReference>
<dbReference type="InterPro" id="IPR011856">
    <property type="entry name" value="tRNA_endonuc-like_dom_sf"/>
</dbReference>
<evidence type="ECO:0000259" key="1">
    <source>
        <dbReference type="Pfam" id="PF04471"/>
    </source>
</evidence>
<dbReference type="Pfam" id="PF04471">
    <property type="entry name" value="Mrr_cat"/>
    <property type="match status" value="1"/>
</dbReference>
<evidence type="ECO:0000313" key="2">
    <source>
        <dbReference type="EMBL" id="MDW9207404.1"/>
    </source>
</evidence>
<dbReference type="SUPFAM" id="SSF52980">
    <property type="entry name" value="Restriction endonuclease-like"/>
    <property type="match status" value="1"/>
</dbReference>
<evidence type="ECO:0000313" key="3">
    <source>
        <dbReference type="Proteomes" id="UP001272716"/>
    </source>
</evidence>
<dbReference type="Proteomes" id="UP001272716">
    <property type="component" value="Unassembled WGS sequence"/>
</dbReference>
<organism evidence="2 3">
    <name type="scientific">Bacillus thuringiensis serovar toumanoffi</name>
    <dbReference type="NCBI Taxonomy" id="180862"/>
    <lineage>
        <taxon>Bacteria</taxon>
        <taxon>Bacillati</taxon>
        <taxon>Bacillota</taxon>
        <taxon>Bacilli</taxon>
        <taxon>Bacillales</taxon>
        <taxon>Bacillaceae</taxon>
        <taxon>Bacillus</taxon>
        <taxon>Bacillus cereus group</taxon>
    </lineage>
</organism>
<name>A0ABD5HR73_BACTU</name>
<dbReference type="RefSeq" id="WP_000844621.1">
    <property type="nucleotide sequence ID" value="NZ_JAWQCK010000001.1"/>
</dbReference>
<dbReference type="EMBL" id="JAWQCK010000001">
    <property type="protein sequence ID" value="MDW9207404.1"/>
    <property type="molecule type" value="Genomic_DNA"/>
</dbReference>
<dbReference type="GO" id="GO:0004519">
    <property type="term" value="F:endonuclease activity"/>
    <property type="evidence" value="ECO:0007669"/>
    <property type="project" value="UniProtKB-KW"/>
</dbReference>
<sequence length="484" mass="57165">MKSYYQKDLLHYLLGDDIEMINSFNKGEVSNFTLTIGFFTIRFHQENWRSSIWITVRTTSWDFNYERSDIHDLITTILTICLKTLGKVSPSQTVVPNIFTSTPTEIYAKYIIFERQELINFKMDKNKQMLINKIIISSYYANDLLRTYLNFRPKMAIQYEKHKINSDFEDKWIKDILKFLGEEIESDLIAYSERKNPNWKWFCSLHSGISVFKLNKSINKLLKELLNNLNYEILEGPTKKIFVSENKIKNALDLEKLKRAKSLLDYIEGKYNSENIILVEDGFYLIGIEHVVKIDDDCGMESVRVELENIKKRQSEEQRYLVDFSSLVWRDRIDGERFELLIRDLLRIEPGVLRVRRVGSGSEPDGGRDLEVEWEFFNSNLITNIEGPPPVTVKTILVQCKAYKRSVGKDRVQDIRDTIDIYDAHGYLLTVSSQITAPLYDYLKKLRNKGDFWIDWWTRDEIEDRLLQNPHIITRYEDVLYLDN</sequence>